<evidence type="ECO:0000256" key="1">
    <source>
        <dbReference type="ARBA" id="ARBA00007718"/>
    </source>
</evidence>
<dbReference type="NCBIfam" id="TIGR00109">
    <property type="entry name" value="hemH"/>
    <property type="match status" value="1"/>
</dbReference>
<evidence type="ECO:0000256" key="2">
    <source>
        <dbReference type="ARBA" id="ARBA00022490"/>
    </source>
</evidence>
<comment type="function">
    <text evidence="9 10">Catalyzes the ferrous insertion into protoporphyrin IX.</text>
</comment>
<keyword evidence="3 9" id="KW-0479">Metal-binding</keyword>
<gene>
    <name evidence="9" type="primary">hemH</name>
    <name evidence="11" type="ORF">E5222_11805</name>
</gene>
<dbReference type="AlphaFoldDB" id="A0A4T3EY49"/>
<feature type="binding site" evidence="9">
    <location>
        <position position="291"/>
    </location>
    <ligand>
        <name>Fe(2+)</name>
        <dbReference type="ChEBI" id="CHEBI:29033"/>
    </ligand>
</feature>
<keyword evidence="5 9" id="KW-0350">Heme biosynthesis</keyword>
<dbReference type="RefSeq" id="WP_136694003.1">
    <property type="nucleotide sequence ID" value="NZ_SSHH01000003.1"/>
</dbReference>
<evidence type="ECO:0000256" key="9">
    <source>
        <dbReference type="HAMAP-Rule" id="MF_00323"/>
    </source>
</evidence>
<keyword evidence="12" id="KW-1185">Reference proteome</keyword>
<dbReference type="EC" id="4.98.1.1" evidence="9 10"/>
<name>A0A4T3EY49_9SPHN</name>
<dbReference type="InterPro" id="IPR033659">
    <property type="entry name" value="Ferrochelatase_N"/>
</dbReference>
<reference evidence="11 12" key="1">
    <citation type="submission" date="2019-04" db="EMBL/GenBank/DDBJ databases">
        <title>Altererythrobacter aquimixticola sp. nov., isolated from sediment of junction between the ocean and a freshwater spring.</title>
        <authorList>
            <person name="Yoon J.-H."/>
        </authorList>
    </citation>
    <scope>NUCLEOTIDE SEQUENCE [LARGE SCALE GENOMIC DNA]</scope>
    <source>
        <strain evidence="11 12">SSKS-13</strain>
    </source>
</reference>
<keyword evidence="7 9" id="KW-0627">Porphyrin biosynthesis</keyword>
<dbReference type="PANTHER" id="PTHR11108:SF1">
    <property type="entry name" value="FERROCHELATASE, MITOCHONDRIAL"/>
    <property type="match status" value="1"/>
</dbReference>
<dbReference type="OrthoDB" id="9809741at2"/>
<dbReference type="PANTHER" id="PTHR11108">
    <property type="entry name" value="FERROCHELATASE"/>
    <property type="match status" value="1"/>
</dbReference>
<comment type="catalytic activity">
    <reaction evidence="8">
        <text>Fe-coproporphyrin III + 2 H(+) = coproporphyrin III + Fe(2+)</text>
        <dbReference type="Rhea" id="RHEA:49572"/>
        <dbReference type="ChEBI" id="CHEBI:15378"/>
        <dbReference type="ChEBI" id="CHEBI:29033"/>
        <dbReference type="ChEBI" id="CHEBI:68438"/>
        <dbReference type="ChEBI" id="CHEBI:131725"/>
        <dbReference type="EC" id="4.99.1.9"/>
    </reaction>
    <physiologicalReaction direction="right-to-left" evidence="8">
        <dbReference type="Rhea" id="RHEA:49574"/>
    </physiologicalReaction>
</comment>
<dbReference type="HAMAP" id="MF_00323">
    <property type="entry name" value="Ferrochelatase"/>
    <property type="match status" value="1"/>
</dbReference>
<dbReference type="InterPro" id="IPR033644">
    <property type="entry name" value="Ferrochelatase_C"/>
</dbReference>
<dbReference type="SUPFAM" id="SSF53800">
    <property type="entry name" value="Chelatase"/>
    <property type="match status" value="1"/>
</dbReference>
<evidence type="ECO:0000256" key="3">
    <source>
        <dbReference type="ARBA" id="ARBA00022723"/>
    </source>
</evidence>
<protein>
    <recommendedName>
        <fullName evidence="9 10">Ferrochelatase</fullName>
        <ecNumber evidence="9 10">4.98.1.1</ecNumber>
    </recommendedName>
    <alternativeName>
        <fullName evidence="9">Heme synthase</fullName>
    </alternativeName>
    <alternativeName>
        <fullName evidence="9">Protoheme ferro-lyase</fullName>
    </alternativeName>
</protein>
<evidence type="ECO:0000256" key="5">
    <source>
        <dbReference type="ARBA" id="ARBA00023133"/>
    </source>
</evidence>
<dbReference type="GO" id="GO:0004325">
    <property type="term" value="F:ferrochelatase activity"/>
    <property type="evidence" value="ECO:0007669"/>
    <property type="project" value="UniProtKB-UniRule"/>
</dbReference>
<evidence type="ECO:0000256" key="4">
    <source>
        <dbReference type="ARBA" id="ARBA00023004"/>
    </source>
</evidence>
<comment type="similarity">
    <text evidence="1 9 10">Belongs to the ferrochelatase family.</text>
</comment>
<keyword evidence="4 9" id="KW-0408">Iron</keyword>
<dbReference type="InterPro" id="IPR001015">
    <property type="entry name" value="Ferrochelatase"/>
</dbReference>
<dbReference type="Pfam" id="PF00762">
    <property type="entry name" value="Ferrochelatase"/>
    <property type="match status" value="1"/>
</dbReference>
<evidence type="ECO:0000313" key="12">
    <source>
        <dbReference type="Proteomes" id="UP000309389"/>
    </source>
</evidence>
<keyword evidence="6 9" id="KW-0456">Lyase</keyword>
<organism evidence="11 12">
    <name type="scientific">Alteraurantiacibacter aquimixticola</name>
    <dbReference type="NCBI Taxonomy" id="2489173"/>
    <lineage>
        <taxon>Bacteria</taxon>
        <taxon>Pseudomonadati</taxon>
        <taxon>Pseudomonadota</taxon>
        <taxon>Alphaproteobacteria</taxon>
        <taxon>Sphingomonadales</taxon>
        <taxon>Erythrobacteraceae</taxon>
        <taxon>Alteraurantiacibacter</taxon>
    </lineage>
</organism>
<dbReference type="InterPro" id="IPR019772">
    <property type="entry name" value="Ferrochelatase_AS"/>
</dbReference>
<comment type="caution">
    <text evidence="11">The sequence shown here is derived from an EMBL/GenBank/DDBJ whole genome shotgun (WGS) entry which is preliminary data.</text>
</comment>
<evidence type="ECO:0000256" key="10">
    <source>
        <dbReference type="RuleBase" id="RU000607"/>
    </source>
</evidence>
<dbReference type="GO" id="GO:0006783">
    <property type="term" value="P:heme biosynthetic process"/>
    <property type="evidence" value="ECO:0007669"/>
    <property type="project" value="UniProtKB-UniRule"/>
</dbReference>
<dbReference type="GO" id="GO:0005737">
    <property type="term" value="C:cytoplasm"/>
    <property type="evidence" value="ECO:0007669"/>
    <property type="project" value="UniProtKB-SubCell"/>
</dbReference>
<evidence type="ECO:0000256" key="7">
    <source>
        <dbReference type="ARBA" id="ARBA00023244"/>
    </source>
</evidence>
<dbReference type="CDD" id="cd00419">
    <property type="entry name" value="Ferrochelatase_C"/>
    <property type="match status" value="1"/>
</dbReference>
<evidence type="ECO:0000256" key="6">
    <source>
        <dbReference type="ARBA" id="ARBA00023239"/>
    </source>
</evidence>
<feature type="binding site" evidence="9">
    <location>
        <position position="210"/>
    </location>
    <ligand>
        <name>Fe(2+)</name>
        <dbReference type="ChEBI" id="CHEBI:29033"/>
    </ligand>
</feature>
<comment type="subcellular location">
    <subcellularLocation>
        <location evidence="9 10">Cytoplasm</location>
    </subcellularLocation>
</comment>
<accession>A0A4T3EY49</accession>
<dbReference type="Proteomes" id="UP000309389">
    <property type="component" value="Unassembled WGS sequence"/>
</dbReference>
<comment type="pathway">
    <text evidence="9 10">Porphyrin-containing compound metabolism; protoheme biosynthesis; protoheme from protoporphyrin-IX: step 1/1.</text>
</comment>
<dbReference type="UniPathway" id="UPA00252">
    <property type="reaction ID" value="UER00325"/>
</dbReference>
<sequence>MTWQKQQLPSDHPPVKSGGVGVLVVNLGTPDAPTPKAVKRYLAEFLSDPRVVEIPQIAWQPILRGVILNVRPKKSAHAYQQVWTEKGSPLAAITCEQAEKLQALLGDGVQVDWAMRYGNPSIPDKLDAMMKAGCERIVLAPLYPQYSGATTATVVDKAGDALRAMRWQPSLRVMPPYHDDPAYIDALAKDLCAQLDALDFTPEVLLLSFHGMPQRTLELGDPYHCHCRKTARLLEAAMARPDIRMVTTFQSRFGRAKWLEPATDAVLEEEAKKGTKRLAIAAPGFSADCLETLEELAIRGKEQFTEAGGEQFAALSCLNAGEVGMAMLEALVRRELAGWI</sequence>
<evidence type="ECO:0000256" key="8">
    <source>
        <dbReference type="ARBA" id="ARBA00024536"/>
    </source>
</evidence>
<dbReference type="PROSITE" id="PS00534">
    <property type="entry name" value="FERROCHELATASE"/>
    <property type="match status" value="1"/>
</dbReference>
<dbReference type="FunFam" id="3.40.50.1400:FF:000002">
    <property type="entry name" value="Ferrochelatase"/>
    <property type="match status" value="1"/>
</dbReference>
<proteinExistence type="inferred from homology"/>
<evidence type="ECO:0000313" key="11">
    <source>
        <dbReference type="EMBL" id="TIX49526.1"/>
    </source>
</evidence>
<dbReference type="EMBL" id="SSHH01000003">
    <property type="protein sequence ID" value="TIX49526.1"/>
    <property type="molecule type" value="Genomic_DNA"/>
</dbReference>
<dbReference type="CDD" id="cd03411">
    <property type="entry name" value="Ferrochelatase_N"/>
    <property type="match status" value="1"/>
</dbReference>
<dbReference type="Gene3D" id="3.40.50.1400">
    <property type="match status" value="2"/>
</dbReference>
<comment type="catalytic activity">
    <reaction evidence="9 10">
        <text>heme b + 2 H(+) = protoporphyrin IX + Fe(2+)</text>
        <dbReference type="Rhea" id="RHEA:22584"/>
        <dbReference type="ChEBI" id="CHEBI:15378"/>
        <dbReference type="ChEBI" id="CHEBI:29033"/>
        <dbReference type="ChEBI" id="CHEBI:57306"/>
        <dbReference type="ChEBI" id="CHEBI:60344"/>
        <dbReference type="EC" id="4.98.1.1"/>
    </reaction>
</comment>
<keyword evidence="2 9" id="KW-0963">Cytoplasm</keyword>
<dbReference type="GO" id="GO:0046872">
    <property type="term" value="F:metal ion binding"/>
    <property type="evidence" value="ECO:0007669"/>
    <property type="project" value="UniProtKB-KW"/>
</dbReference>